<dbReference type="InterPro" id="IPR043148">
    <property type="entry name" value="TagF_C"/>
</dbReference>
<accession>A0ABY5Y3M4</accession>
<gene>
    <name evidence="1" type="ORF">JBF11_03745</name>
</gene>
<sequence>MEGNKELYYEYQKNYHKKIREIKQRVANGQKIRVGFLVCALPSFAALPMYRAMQKEELFETKIVMIPSVYNIRNASDIHLEAENVFGKEQVMTSYVDENSFRSFDGNFDIIFFSNPYDKIVLPIHSIEHFAKLGVLTVYIGYGYLTSNHKLDFFRRGHEMSCLWKYYLDSNAGYAEYAAHSPLKGRNAKFLGYAKMDSFIPLPVAPKGKKRIIITAHHSMQISAESIGIQYSCFLRYYDFYLRLAKMYPGVEFVFRPHPLWETVLHEFWPQGMIDEYYRKIEELPNMFLHTDSNYFDLFQASHAMINDCGSYNAEYMFTGKPLCMLSKGDVKDKENYNEYFALQCIKHHYKAYSELDIIAFIEEIVLKENDFMKNDRMAFWNREIKGNWPHSSQYVLEDLKASVLG</sequence>
<dbReference type="Proteomes" id="UP001058120">
    <property type="component" value="Chromosome"/>
</dbReference>
<dbReference type="RefSeq" id="WP_334316044.1">
    <property type="nucleotide sequence ID" value="NZ_CP065938.1"/>
</dbReference>
<dbReference type="Gene3D" id="3.40.50.12580">
    <property type="match status" value="1"/>
</dbReference>
<protein>
    <recommendedName>
        <fullName evidence="3">CDP-Glycerol:Poly(Glycerophosphate) glycerophosphotransferase</fullName>
    </recommendedName>
</protein>
<evidence type="ECO:0008006" key="3">
    <source>
        <dbReference type="Google" id="ProtNLM"/>
    </source>
</evidence>
<reference evidence="1" key="1">
    <citation type="submission" date="2020-12" db="EMBL/GenBank/DDBJ databases">
        <title>Taurinivorans muris gen. nov., sp. nov., fundamental and realized metabolic niche of a ubiquitous sulfidogenic bacterium in the murine intestine.</title>
        <authorList>
            <person name="Ye H."/>
            <person name="Hanson B.T."/>
            <person name="Loy A."/>
        </authorList>
    </citation>
    <scope>NUCLEOTIDE SEQUENCE</scope>
    <source>
        <strain evidence="1">LT0009</strain>
    </source>
</reference>
<organism evidence="1 2">
    <name type="scientific">Taurinivorans muris</name>
    <dbReference type="NCBI Taxonomy" id="2787751"/>
    <lineage>
        <taxon>Bacteria</taxon>
        <taxon>Pseudomonadati</taxon>
        <taxon>Thermodesulfobacteriota</taxon>
        <taxon>Desulfovibrionia</taxon>
        <taxon>Desulfovibrionales</taxon>
        <taxon>Desulfovibrionaceae</taxon>
        <taxon>Taurinivorans</taxon>
    </lineage>
</organism>
<evidence type="ECO:0000313" key="1">
    <source>
        <dbReference type="EMBL" id="UWX06436.1"/>
    </source>
</evidence>
<evidence type="ECO:0000313" key="2">
    <source>
        <dbReference type="Proteomes" id="UP001058120"/>
    </source>
</evidence>
<dbReference type="EMBL" id="CP065938">
    <property type="protein sequence ID" value="UWX06436.1"/>
    <property type="molecule type" value="Genomic_DNA"/>
</dbReference>
<name>A0ABY5Y3M4_9BACT</name>
<keyword evidence="2" id="KW-1185">Reference proteome</keyword>
<proteinExistence type="predicted"/>
<dbReference type="SUPFAM" id="SSF53756">
    <property type="entry name" value="UDP-Glycosyltransferase/glycogen phosphorylase"/>
    <property type="match status" value="1"/>
</dbReference>